<comment type="cofactor">
    <cofactor evidence="1">
        <name>Zn(2+)</name>
        <dbReference type="ChEBI" id="CHEBI:29105"/>
    </cofactor>
</comment>
<evidence type="ECO:0000256" key="4">
    <source>
        <dbReference type="ARBA" id="ARBA00022723"/>
    </source>
</evidence>
<dbReference type="OrthoDB" id="3640at2759"/>
<dbReference type="GO" id="GO:0140492">
    <property type="term" value="F:metal-dependent deubiquitinase activity"/>
    <property type="evidence" value="ECO:0007669"/>
    <property type="project" value="InterPro"/>
</dbReference>
<keyword evidence="6" id="KW-0378">Hydrolase</keyword>
<keyword evidence="3" id="KW-0645">Protease</keyword>
<dbReference type="GO" id="GO:0016020">
    <property type="term" value="C:membrane"/>
    <property type="evidence" value="ECO:0007669"/>
    <property type="project" value="TreeGrafter"/>
</dbReference>
<evidence type="ECO:0000313" key="11">
    <source>
        <dbReference type="EMBL" id="CAD7644331.1"/>
    </source>
</evidence>
<dbReference type="Gene3D" id="1.20.58.80">
    <property type="entry name" value="Phosphotransferase system, lactose/cellobiose-type IIA subunit"/>
    <property type="match status" value="1"/>
</dbReference>
<dbReference type="InterPro" id="IPR015063">
    <property type="entry name" value="USP8_dimer"/>
</dbReference>
<dbReference type="Pfam" id="PF01398">
    <property type="entry name" value="JAB"/>
    <property type="match status" value="1"/>
</dbReference>
<evidence type="ECO:0000259" key="10">
    <source>
        <dbReference type="PROSITE" id="PS50249"/>
    </source>
</evidence>
<dbReference type="GO" id="GO:0046872">
    <property type="term" value="F:metal ion binding"/>
    <property type="evidence" value="ECO:0007669"/>
    <property type="project" value="UniProtKB-KW"/>
</dbReference>
<evidence type="ECO:0000256" key="9">
    <source>
        <dbReference type="SAM" id="Coils"/>
    </source>
</evidence>
<sequence length="427" mass="49064">MPDMSANTSAYGLNGADLPEVLQPSERIRRLTQTAGAITVEQSVPIKRYWRSGKELFRMAHIYKEEQSLEKAFILYMKYITLFVEKIPQHTEYKNCEPQEKALSKSNCKQVFPIAEELKTLLTEKYQKEFDVYLQQKTNRSATNGKKQQLEEEKRTEEQRQEWQRKLDEEKGRQLLELQQKLDKQIRDKREVREPSATSAESKVWPHVGQDLYDKQTPAPVVSSNADLPLVPSIDRSTKPSTLSFNDFQLDSYNTSRVIIPQRLIQRFLVSAQSNTNRNVETCAILCAQLANDVFTITQVIVTKQNGTADSCQMIAEEEIIPIQDRHGFTVVGWIHTHPTQNAFMSSIDLHTHWPYQQLLQESIAVVCAPKFQEVGVFSLTDPHGMQLIATCKLTGHHLHPEVPPIYERSSHVQFSDTIDVELIDLR</sequence>
<name>A0A7R9LMA7_9ACAR</name>
<dbReference type="SUPFAM" id="SSF140856">
    <property type="entry name" value="USP8 N-terminal domain-like"/>
    <property type="match status" value="1"/>
</dbReference>
<proteinExistence type="inferred from homology"/>
<evidence type="ECO:0000313" key="12">
    <source>
        <dbReference type="Proteomes" id="UP000728032"/>
    </source>
</evidence>
<feature type="coiled-coil region" evidence="9">
    <location>
        <begin position="140"/>
        <end position="173"/>
    </location>
</feature>
<dbReference type="SUPFAM" id="SSF102712">
    <property type="entry name" value="JAB1/MPN domain"/>
    <property type="match status" value="1"/>
</dbReference>
<dbReference type="InterPro" id="IPR037518">
    <property type="entry name" value="MPN"/>
</dbReference>
<dbReference type="GO" id="GO:0061578">
    <property type="term" value="F:K63-linked deubiquitinase activity"/>
    <property type="evidence" value="ECO:0007669"/>
    <property type="project" value="InterPro"/>
</dbReference>
<dbReference type="Proteomes" id="UP000728032">
    <property type="component" value="Unassembled WGS sequence"/>
</dbReference>
<dbReference type="InterPro" id="IPR044098">
    <property type="entry name" value="STAMBP/STALP-like_MPN"/>
</dbReference>
<dbReference type="GO" id="GO:0070536">
    <property type="term" value="P:protein K63-linked deubiquitination"/>
    <property type="evidence" value="ECO:0007669"/>
    <property type="project" value="InterPro"/>
</dbReference>
<keyword evidence="12" id="KW-1185">Reference proteome</keyword>
<gene>
    <name evidence="11" type="ORF">ONB1V03_LOCUS4607</name>
</gene>
<evidence type="ECO:0000256" key="5">
    <source>
        <dbReference type="ARBA" id="ARBA00022786"/>
    </source>
</evidence>
<dbReference type="AlphaFoldDB" id="A0A7R9LMA7"/>
<dbReference type="PROSITE" id="PS50249">
    <property type="entry name" value="MPN"/>
    <property type="match status" value="1"/>
</dbReference>
<keyword evidence="8" id="KW-0482">Metalloprotease</keyword>
<comment type="similarity">
    <text evidence="2">Belongs to the peptidase M67C family.</text>
</comment>
<evidence type="ECO:0000256" key="7">
    <source>
        <dbReference type="ARBA" id="ARBA00022833"/>
    </source>
</evidence>
<keyword evidence="4" id="KW-0479">Metal-binding</keyword>
<organism evidence="11">
    <name type="scientific">Oppiella nova</name>
    <dbReference type="NCBI Taxonomy" id="334625"/>
    <lineage>
        <taxon>Eukaryota</taxon>
        <taxon>Metazoa</taxon>
        <taxon>Ecdysozoa</taxon>
        <taxon>Arthropoda</taxon>
        <taxon>Chelicerata</taxon>
        <taxon>Arachnida</taxon>
        <taxon>Acari</taxon>
        <taxon>Acariformes</taxon>
        <taxon>Sarcoptiformes</taxon>
        <taxon>Oribatida</taxon>
        <taxon>Brachypylina</taxon>
        <taxon>Oppioidea</taxon>
        <taxon>Oppiidae</taxon>
        <taxon>Oppiella</taxon>
    </lineage>
</organism>
<keyword evidence="5" id="KW-0833">Ubl conjugation pathway</keyword>
<dbReference type="GO" id="GO:0005768">
    <property type="term" value="C:endosome"/>
    <property type="evidence" value="ECO:0007669"/>
    <property type="project" value="TreeGrafter"/>
</dbReference>
<dbReference type="PANTHER" id="PTHR12947:SF13">
    <property type="entry name" value="FI19924P1"/>
    <property type="match status" value="1"/>
</dbReference>
<dbReference type="SMART" id="SM00232">
    <property type="entry name" value="JAB_MPN"/>
    <property type="match status" value="1"/>
</dbReference>
<evidence type="ECO:0000256" key="2">
    <source>
        <dbReference type="ARBA" id="ARBA00010981"/>
    </source>
</evidence>
<dbReference type="PANTHER" id="PTHR12947">
    <property type="entry name" value="AMSH-LIKE PROTEASE"/>
    <property type="match status" value="1"/>
</dbReference>
<accession>A0A7R9LMA7</accession>
<dbReference type="CDD" id="cd08066">
    <property type="entry name" value="MPN_AMSH_like"/>
    <property type="match status" value="1"/>
</dbReference>
<evidence type="ECO:0000256" key="8">
    <source>
        <dbReference type="ARBA" id="ARBA00023049"/>
    </source>
</evidence>
<dbReference type="GO" id="GO:0006508">
    <property type="term" value="P:proteolysis"/>
    <property type="evidence" value="ECO:0007669"/>
    <property type="project" value="UniProtKB-KW"/>
</dbReference>
<protein>
    <recommendedName>
        <fullName evidence="10">MPN domain-containing protein</fullName>
    </recommendedName>
</protein>
<evidence type="ECO:0000256" key="3">
    <source>
        <dbReference type="ARBA" id="ARBA00022670"/>
    </source>
</evidence>
<evidence type="ECO:0000256" key="6">
    <source>
        <dbReference type="ARBA" id="ARBA00022801"/>
    </source>
</evidence>
<dbReference type="InterPro" id="IPR000555">
    <property type="entry name" value="JAMM/MPN+_dom"/>
</dbReference>
<dbReference type="Pfam" id="PF08969">
    <property type="entry name" value="USP8_dimer"/>
    <property type="match status" value="1"/>
</dbReference>
<dbReference type="Gene3D" id="3.40.140.10">
    <property type="entry name" value="Cytidine Deaminase, domain 2"/>
    <property type="match status" value="1"/>
</dbReference>
<reference evidence="11" key="1">
    <citation type="submission" date="2020-11" db="EMBL/GenBank/DDBJ databases">
        <authorList>
            <person name="Tran Van P."/>
        </authorList>
    </citation>
    <scope>NUCLEOTIDE SEQUENCE</scope>
</reference>
<dbReference type="EMBL" id="CAJPVJ010001630">
    <property type="protein sequence ID" value="CAG2165061.1"/>
    <property type="molecule type" value="Genomic_DNA"/>
</dbReference>
<feature type="domain" description="MPN" evidence="10">
    <location>
        <begin position="258"/>
        <end position="387"/>
    </location>
</feature>
<evidence type="ECO:0000256" key="1">
    <source>
        <dbReference type="ARBA" id="ARBA00001947"/>
    </source>
</evidence>
<keyword evidence="7" id="KW-0862">Zinc</keyword>
<dbReference type="EMBL" id="OC916455">
    <property type="protein sequence ID" value="CAD7644331.1"/>
    <property type="molecule type" value="Genomic_DNA"/>
</dbReference>
<keyword evidence="9" id="KW-0175">Coiled coil</keyword>